<evidence type="ECO:0000313" key="1">
    <source>
        <dbReference type="Proteomes" id="UP000887572"/>
    </source>
</evidence>
<name>A0A914GUT4_GLORO</name>
<reference evidence="2" key="1">
    <citation type="submission" date="2022-11" db="UniProtKB">
        <authorList>
            <consortium name="WormBaseParasite"/>
        </authorList>
    </citation>
    <scope>IDENTIFICATION</scope>
</reference>
<protein>
    <submittedName>
        <fullName evidence="2">Uncharacterized protein</fullName>
    </submittedName>
</protein>
<dbReference type="WBParaSite" id="Gr19_v10_g11538.t1">
    <property type="protein sequence ID" value="Gr19_v10_g11538.t1"/>
    <property type="gene ID" value="Gr19_v10_g11538"/>
</dbReference>
<evidence type="ECO:0000313" key="2">
    <source>
        <dbReference type="WBParaSite" id="Gr19_v10_g11538.t1"/>
    </source>
</evidence>
<dbReference type="Proteomes" id="UP000887572">
    <property type="component" value="Unplaced"/>
</dbReference>
<accession>A0A914GUT4</accession>
<organism evidence="1 2">
    <name type="scientific">Globodera rostochiensis</name>
    <name type="common">Golden nematode worm</name>
    <name type="synonym">Heterodera rostochiensis</name>
    <dbReference type="NCBI Taxonomy" id="31243"/>
    <lineage>
        <taxon>Eukaryota</taxon>
        <taxon>Metazoa</taxon>
        <taxon>Ecdysozoa</taxon>
        <taxon>Nematoda</taxon>
        <taxon>Chromadorea</taxon>
        <taxon>Rhabditida</taxon>
        <taxon>Tylenchina</taxon>
        <taxon>Tylenchomorpha</taxon>
        <taxon>Tylenchoidea</taxon>
        <taxon>Heteroderidae</taxon>
        <taxon>Heteroderinae</taxon>
        <taxon>Globodera</taxon>
    </lineage>
</organism>
<proteinExistence type="predicted"/>
<sequence>MSDNPKEVEKQLEEMVLTPFPPSEKMLLNNLTGERLEFRHFDGVDWGDAWLLIRCPIERDEAKWAEWEKEEAVQNLSRWNRIDIAFTDRDIGGVRRKRRPRVSKK</sequence>
<keyword evidence="1" id="KW-1185">Reference proteome</keyword>
<dbReference type="AlphaFoldDB" id="A0A914GUT4"/>